<dbReference type="Pfam" id="PF26633">
    <property type="entry name" value="DUF8206"/>
    <property type="match status" value="1"/>
</dbReference>
<organism evidence="2">
    <name type="scientific">Medioppia subpectinata</name>
    <dbReference type="NCBI Taxonomy" id="1979941"/>
    <lineage>
        <taxon>Eukaryota</taxon>
        <taxon>Metazoa</taxon>
        <taxon>Ecdysozoa</taxon>
        <taxon>Arthropoda</taxon>
        <taxon>Chelicerata</taxon>
        <taxon>Arachnida</taxon>
        <taxon>Acari</taxon>
        <taxon>Acariformes</taxon>
        <taxon>Sarcoptiformes</taxon>
        <taxon>Oribatida</taxon>
        <taxon>Brachypylina</taxon>
        <taxon>Oppioidea</taxon>
        <taxon>Oppiidae</taxon>
        <taxon>Medioppia</taxon>
    </lineage>
</organism>
<dbReference type="EMBL" id="OC857094">
    <property type="protein sequence ID" value="CAD7624729.1"/>
    <property type="molecule type" value="Genomic_DNA"/>
</dbReference>
<dbReference type="OrthoDB" id="2386367at2759"/>
<dbReference type="InterPro" id="IPR058519">
    <property type="entry name" value="DUF8206"/>
</dbReference>
<evidence type="ECO:0000313" key="3">
    <source>
        <dbReference type="Proteomes" id="UP000759131"/>
    </source>
</evidence>
<dbReference type="Proteomes" id="UP000759131">
    <property type="component" value="Unassembled WGS sequence"/>
</dbReference>
<dbReference type="InterPro" id="IPR027417">
    <property type="entry name" value="P-loop_NTPase"/>
</dbReference>
<gene>
    <name evidence="2" type="ORF">OSB1V03_LOCUS5170</name>
</gene>
<evidence type="ECO:0000313" key="2">
    <source>
        <dbReference type="EMBL" id="CAD7624729.1"/>
    </source>
</evidence>
<protein>
    <recommendedName>
        <fullName evidence="1">DUF8206 domain-containing protein</fullName>
    </recommendedName>
</protein>
<dbReference type="PANTHER" id="PTHR32046:SF11">
    <property type="entry name" value="IMMUNE-ASSOCIATED NUCLEOTIDE-BINDING PROTEIN 10-LIKE"/>
    <property type="match status" value="1"/>
</dbReference>
<dbReference type="SUPFAM" id="SSF52540">
    <property type="entry name" value="P-loop containing nucleoside triphosphate hydrolases"/>
    <property type="match status" value="2"/>
</dbReference>
<dbReference type="Gene3D" id="3.40.50.300">
    <property type="entry name" value="P-loop containing nucleotide triphosphate hydrolases"/>
    <property type="match status" value="1"/>
</dbReference>
<feature type="domain" description="DUF8206" evidence="1">
    <location>
        <begin position="475"/>
        <end position="513"/>
    </location>
</feature>
<dbReference type="PROSITE" id="PS00675">
    <property type="entry name" value="SIGMA54_INTERACT_1"/>
    <property type="match status" value="1"/>
</dbReference>
<accession>A0A7R9KMC5</accession>
<dbReference type="InterPro" id="IPR025662">
    <property type="entry name" value="Sigma_54_int_dom_ATP-bd_1"/>
</dbReference>
<dbReference type="PANTHER" id="PTHR32046">
    <property type="entry name" value="G DOMAIN-CONTAINING PROTEIN"/>
    <property type="match status" value="1"/>
</dbReference>
<sequence>MPYHLSNLKKEYNLAEMVSNNPTIIKPSPVTFPLSQYIATNILPTPKPRGFKNVVAMVDSNIITTASIGVDAIRERFYKPDRRISHVTMDKSPPAKKLGAKIPNKPDLGISHLTLENSQLVKRSVTKIIDKPPDVHKTTPNEKKELTILLLGETGVGKSTFINAIVNYMSYESIDAAIDGQPICLIPVSFTMADTKTGEDIMVTFGDQDINENTEDSTKSATRYPKCYKFQNNSIVLNIINTPGIADTDGVDKDEKNLQNIWDFISNYPEINAFCVLLKPNQTRISPAFKYCLLQLFTRLNKSAANNILFLFTNSRSTLYSVGDTSPVLKAILGQIRETHPNVDIPYNRNTIYCFDSESFRYLVASVPPNNIQFDPKYMACYVDSWNVSVDECRRLFEHIMEMPAHKVMDTLSLNNAKQIIQLLTKPLADITKNIADNVKQCEKHKVEINHFTGNIEALRNSLYMNKIQIKSVPLNYTKTVCSDSRCCEHTVVDGVTQTNYKTACHSPCYLHGGDLTRCIAFNRHSTDDRVRTKGFFSEIARSFRDSTHGSDNCLHCGHSYTQHLHITYDTKPEVIRVIDPGVSARISTAQSSAAAKQQLIRVMDQQIAELNAESETIVKSMSMFACFLANNALTPMNDAFEDYVRHLIANERHSTSGADSVVTITRLERVLKIYESEKQLIMSAMSGSAVGFQGSVITAEQIDENVGKLCMLKHKGQDIRTMLDMQRAAKAQIHAAHNTQPTTRFNMATFLLGHKEMD</sequence>
<keyword evidence="3" id="KW-1185">Reference proteome</keyword>
<reference evidence="2" key="1">
    <citation type="submission" date="2020-11" db="EMBL/GenBank/DDBJ databases">
        <authorList>
            <person name="Tran Van P."/>
        </authorList>
    </citation>
    <scope>NUCLEOTIDE SEQUENCE</scope>
</reference>
<dbReference type="AlphaFoldDB" id="A0A7R9KMC5"/>
<proteinExistence type="predicted"/>
<dbReference type="EMBL" id="CAJPIZ010002519">
    <property type="protein sequence ID" value="CAG2105159.1"/>
    <property type="molecule type" value="Genomic_DNA"/>
</dbReference>
<evidence type="ECO:0000259" key="1">
    <source>
        <dbReference type="Pfam" id="PF26633"/>
    </source>
</evidence>
<name>A0A7R9KMC5_9ACAR</name>